<protein>
    <recommendedName>
        <fullName evidence="3">Cytochrome B pre-mRNA-processing protein 6</fullName>
    </recommendedName>
</protein>
<keyword evidence="2" id="KW-1185">Reference proteome</keyword>
<gene>
    <name evidence="1" type="primary">NCAS0I00980</name>
    <name evidence="1" type="ordered locus">NCAS_0I00980</name>
</gene>
<dbReference type="GO" id="GO:0070131">
    <property type="term" value="P:positive regulation of mitochondrial translation"/>
    <property type="evidence" value="ECO:0007669"/>
    <property type="project" value="EnsemblFungi"/>
</dbReference>
<reference evidence="1 2" key="1">
    <citation type="journal article" date="2011" name="Proc. Natl. Acad. Sci. U.S.A.">
        <title>Evolutionary erosion of yeast sex chromosomes by mating-type switching accidents.</title>
        <authorList>
            <person name="Gordon J.L."/>
            <person name="Armisen D."/>
            <person name="Proux-Wera E."/>
            <person name="Oheigeartaigh S.S."/>
            <person name="Byrne K.P."/>
            <person name="Wolfe K.H."/>
        </authorList>
    </citation>
    <scope>NUCLEOTIDE SEQUENCE [LARGE SCALE GENOMIC DNA]</scope>
    <source>
        <strain evidence="2">ATCC 76901 / BCRC 22586 / CBS 4309 / NBRC 1992 / NRRL Y-12630</strain>
    </source>
</reference>
<dbReference type="Proteomes" id="UP000001640">
    <property type="component" value="Chromosome 9"/>
</dbReference>
<dbReference type="STRING" id="1064592.G0VJT5"/>
<dbReference type="FunCoup" id="G0VJT5">
    <property type="interactions" value="162"/>
</dbReference>
<proteinExistence type="predicted"/>
<dbReference type="InParanoid" id="G0VJT5"/>
<dbReference type="InterPro" id="IPR037653">
    <property type="entry name" value="Cbp6"/>
</dbReference>
<dbReference type="HOGENOM" id="CLU_149479_0_0_1"/>
<reference key="2">
    <citation type="submission" date="2011-08" db="EMBL/GenBank/DDBJ databases">
        <title>Genome sequence of Naumovozyma castellii.</title>
        <authorList>
            <person name="Gordon J.L."/>
            <person name="Armisen D."/>
            <person name="Proux-Wera E."/>
            <person name="OhEigeartaigh S.S."/>
            <person name="Byrne K.P."/>
            <person name="Wolfe K.H."/>
        </authorList>
    </citation>
    <scope>NUCLEOTIDE SEQUENCE</scope>
    <source>
        <strain>Type strain:CBS 4309</strain>
    </source>
</reference>
<dbReference type="GO" id="GO:0043022">
    <property type="term" value="F:ribosome binding"/>
    <property type="evidence" value="ECO:0007669"/>
    <property type="project" value="EnsemblFungi"/>
</dbReference>
<dbReference type="PANTHER" id="PTHR28250:SF1">
    <property type="entry name" value="CYTOCHROME B PRE-MRNA-PROCESSING PROTEIN 6"/>
    <property type="match status" value="1"/>
</dbReference>
<dbReference type="PANTHER" id="PTHR28250">
    <property type="entry name" value="CYTOCHROME B PRE-MRNA-PROCESSING PROTEIN 6"/>
    <property type="match status" value="1"/>
</dbReference>
<evidence type="ECO:0000313" key="2">
    <source>
        <dbReference type="Proteomes" id="UP000001640"/>
    </source>
</evidence>
<dbReference type="eggNOG" id="ENOG502SAQZ">
    <property type="taxonomic scope" value="Eukaryota"/>
</dbReference>
<dbReference type="EMBL" id="HE576760">
    <property type="protein sequence ID" value="CCC71766.1"/>
    <property type="molecule type" value="Genomic_DNA"/>
</dbReference>
<dbReference type="GO" id="GO:0034551">
    <property type="term" value="P:mitochondrial respiratory chain complex III assembly"/>
    <property type="evidence" value="ECO:0007669"/>
    <property type="project" value="EnsemblFungi"/>
</dbReference>
<sequence length="162" mass="18531">MSANQSVKEGAKQLLKVLERFPDERIKHLVSFKQLQMDRFRYLSGEKAATGTDSTATSKGPTIADIKNIINRTSGPLGLQKDLLKKMQSITPNDRFTEQSIQEQIKSLENIMSNKYKNYYEVGDKLYKPAGNPFYYQRIMDEIQGKKKENIFTAARTVLFGK</sequence>
<dbReference type="AlphaFoldDB" id="G0VJT5"/>
<evidence type="ECO:0008006" key="3">
    <source>
        <dbReference type="Google" id="ProtNLM"/>
    </source>
</evidence>
<dbReference type="KEGG" id="ncs:NCAS_0I00980"/>
<dbReference type="RefSeq" id="XP_003678111.1">
    <property type="nucleotide sequence ID" value="XM_003678063.1"/>
</dbReference>
<evidence type="ECO:0000313" key="1">
    <source>
        <dbReference type="EMBL" id="CCC71766.1"/>
    </source>
</evidence>
<dbReference type="GeneID" id="96905456"/>
<organism evidence="1 2">
    <name type="scientific">Naumovozyma castellii</name>
    <name type="common">Yeast</name>
    <name type="synonym">Saccharomyces castellii</name>
    <dbReference type="NCBI Taxonomy" id="27288"/>
    <lineage>
        <taxon>Eukaryota</taxon>
        <taxon>Fungi</taxon>
        <taxon>Dikarya</taxon>
        <taxon>Ascomycota</taxon>
        <taxon>Saccharomycotina</taxon>
        <taxon>Saccharomycetes</taxon>
        <taxon>Saccharomycetales</taxon>
        <taxon>Saccharomycetaceae</taxon>
        <taxon>Naumovozyma</taxon>
    </lineage>
</organism>
<dbReference type="Pfam" id="PF20180">
    <property type="entry name" value="UQCC2_CBP6"/>
    <property type="match status" value="1"/>
</dbReference>
<dbReference type="GO" id="GO:0005761">
    <property type="term" value="C:mitochondrial ribosome"/>
    <property type="evidence" value="ECO:0007669"/>
    <property type="project" value="EnsemblFungi"/>
</dbReference>
<accession>G0VJT5</accession>
<name>G0VJT5_NAUCA</name>
<dbReference type="GO" id="GO:0050821">
    <property type="term" value="P:protein stabilization"/>
    <property type="evidence" value="ECO:0007669"/>
    <property type="project" value="EnsemblFungi"/>
</dbReference>
<dbReference type="OMA" id="PRYYDRI"/>
<dbReference type="OrthoDB" id="2107880at2759"/>
<dbReference type="GO" id="GO:0061671">
    <property type="term" value="C:Cbp3p-Cbp6 complex"/>
    <property type="evidence" value="ECO:0007669"/>
    <property type="project" value="EnsemblFungi"/>
</dbReference>